<dbReference type="STRING" id="1328759.A0A5C2RN18"/>
<dbReference type="EMBL" id="ML122355">
    <property type="protein sequence ID" value="RPD52520.1"/>
    <property type="molecule type" value="Genomic_DNA"/>
</dbReference>
<accession>A0A5C2RN18</accession>
<name>A0A5C2RN18_9APHY</name>
<reference evidence="1" key="1">
    <citation type="journal article" date="2018" name="Genome Biol. Evol.">
        <title>Genomics and development of Lentinus tigrinus, a white-rot wood-decaying mushroom with dimorphic fruiting bodies.</title>
        <authorList>
            <person name="Wu B."/>
            <person name="Xu Z."/>
            <person name="Knudson A."/>
            <person name="Carlson A."/>
            <person name="Chen N."/>
            <person name="Kovaka S."/>
            <person name="LaButti K."/>
            <person name="Lipzen A."/>
            <person name="Pennachio C."/>
            <person name="Riley R."/>
            <person name="Schakwitz W."/>
            <person name="Umezawa K."/>
            <person name="Ohm R.A."/>
            <person name="Grigoriev I.V."/>
            <person name="Nagy L.G."/>
            <person name="Gibbons J."/>
            <person name="Hibbett D."/>
        </authorList>
    </citation>
    <scope>NUCLEOTIDE SEQUENCE [LARGE SCALE GENOMIC DNA]</scope>
    <source>
        <strain evidence="1">ALCF2SS1-6</strain>
    </source>
</reference>
<evidence type="ECO:0000313" key="1">
    <source>
        <dbReference type="EMBL" id="RPD52520.1"/>
    </source>
</evidence>
<proteinExistence type="predicted"/>
<sequence>KVLEEVHRDMALSALPTSIGRVPINVGAAAAGTLSADQWRTLCTVHLPITLIRLWANHSPTDRKRMMLENYLHMVIAVRYGTARRISSVRIQTYNYHIFKYVSGLRRLFPEQDLVPNQHLALHLGEVLSRFGPTQGYWAFPFERYIRLLRQAGTNYRIGTVPSAEAS</sequence>
<dbReference type="PANTHER" id="PTHR46579">
    <property type="entry name" value="F5/8 TYPE C DOMAIN-CONTAINING PROTEIN-RELATED"/>
    <property type="match status" value="1"/>
</dbReference>
<evidence type="ECO:0000313" key="2">
    <source>
        <dbReference type="Proteomes" id="UP000313359"/>
    </source>
</evidence>
<protein>
    <recommendedName>
        <fullName evidence="3">DUF4218 domain-containing protein</fullName>
    </recommendedName>
</protein>
<dbReference type="AlphaFoldDB" id="A0A5C2RN18"/>
<dbReference type="PANTHER" id="PTHR46579:SF1">
    <property type="entry name" value="F5_8 TYPE C DOMAIN-CONTAINING PROTEIN"/>
    <property type="match status" value="1"/>
</dbReference>
<gene>
    <name evidence="1" type="ORF">L227DRAFT_514716</name>
</gene>
<dbReference type="OrthoDB" id="3247418at2759"/>
<keyword evidence="2" id="KW-1185">Reference proteome</keyword>
<evidence type="ECO:0008006" key="3">
    <source>
        <dbReference type="Google" id="ProtNLM"/>
    </source>
</evidence>
<feature type="non-terminal residue" evidence="1">
    <location>
        <position position="1"/>
    </location>
</feature>
<organism evidence="1 2">
    <name type="scientific">Lentinus tigrinus ALCF2SS1-6</name>
    <dbReference type="NCBI Taxonomy" id="1328759"/>
    <lineage>
        <taxon>Eukaryota</taxon>
        <taxon>Fungi</taxon>
        <taxon>Dikarya</taxon>
        <taxon>Basidiomycota</taxon>
        <taxon>Agaricomycotina</taxon>
        <taxon>Agaricomycetes</taxon>
        <taxon>Polyporales</taxon>
        <taxon>Polyporaceae</taxon>
        <taxon>Lentinus</taxon>
    </lineage>
</organism>
<dbReference type="Proteomes" id="UP000313359">
    <property type="component" value="Unassembled WGS sequence"/>
</dbReference>